<organism evidence="1 2">
    <name type="scientific">Ooceraea biroi</name>
    <name type="common">Clonal raider ant</name>
    <name type="synonym">Cerapachys biroi</name>
    <dbReference type="NCBI Taxonomy" id="2015173"/>
    <lineage>
        <taxon>Eukaryota</taxon>
        <taxon>Metazoa</taxon>
        <taxon>Ecdysozoa</taxon>
        <taxon>Arthropoda</taxon>
        <taxon>Hexapoda</taxon>
        <taxon>Insecta</taxon>
        <taxon>Pterygota</taxon>
        <taxon>Neoptera</taxon>
        <taxon>Endopterygota</taxon>
        <taxon>Hymenoptera</taxon>
        <taxon>Apocrita</taxon>
        <taxon>Aculeata</taxon>
        <taxon>Formicoidea</taxon>
        <taxon>Formicidae</taxon>
        <taxon>Dorylinae</taxon>
        <taxon>Ooceraea</taxon>
    </lineage>
</organism>
<protein>
    <submittedName>
        <fullName evidence="1">Uncharacterized protein</fullName>
    </submittedName>
</protein>
<keyword evidence="2" id="KW-1185">Reference proteome</keyword>
<evidence type="ECO:0000313" key="2">
    <source>
        <dbReference type="Proteomes" id="UP000053097"/>
    </source>
</evidence>
<reference evidence="1 2" key="1">
    <citation type="journal article" date="2014" name="Curr. Biol.">
        <title>The genome of the clonal raider ant Cerapachys biroi.</title>
        <authorList>
            <person name="Oxley P.R."/>
            <person name="Ji L."/>
            <person name="Fetter-Pruneda I."/>
            <person name="McKenzie S.K."/>
            <person name="Li C."/>
            <person name="Hu H."/>
            <person name="Zhang G."/>
            <person name="Kronauer D.J."/>
        </authorList>
    </citation>
    <scope>NUCLEOTIDE SEQUENCE [LARGE SCALE GENOMIC DNA]</scope>
</reference>
<proteinExistence type="predicted"/>
<dbReference type="Proteomes" id="UP000053097">
    <property type="component" value="Unassembled WGS sequence"/>
</dbReference>
<sequence>MEELLGREAEIGEVEERRGEGGKWVLIVEMRRKGDKEELLEIRGEAWKRWGIGIDEDLTMEERKLR</sequence>
<evidence type="ECO:0000313" key="1">
    <source>
        <dbReference type="EMBL" id="EZA47817.1"/>
    </source>
</evidence>
<name>A0A026VVN3_OOCBI</name>
<gene>
    <name evidence="1" type="ORF">X777_15286</name>
</gene>
<dbReference type="EMBL" id="KK107781">
    <property type="protein sequence ID" value="EZA47817.1"/>
    <property type="molecule type" value="Genomic_DNA"/>
</dbReference>
<dbReference type="AlphaFoldDB" id="A0A026VVN3"/>
<accession>A0A026VVN3</accession>